<keyword evidence="4" id="KW-1185">Reference proteome</keyword>
<dbReference type="AlphaFoldDB" id="A0A0H3XHC8"/>
<feature type="domain" description="DHHA1" evidence="2">
    <location>
        <begin position="233"/>
        <end position="308"/>
    </location>
</feature>
<dbReference type="Pfam" id="PF01368">
    <property type="entry name" value="DHH"/>
    <property type="match status" value="1"/>
</dbReference>
<protein>
    <submittedName>
        <fullName evidence="3">DHH family protein</fullName>
    </submittedName>
</protein>
<dbReference type="InterPro" id="IPR001667">
    <property type="entry name" value="DDH_dom"/>
</dbReference>
<dbReference type="Proteomes" id="UP000035661">
    <property type="component" value="Chromosome"/>
</dbReference>
<dbReference type="InterPro" id="IPR003156">
    <property type="entry name" value="DHHA1_dom"/>
</dbReference>
<dbReference type="GO" id="GO:0003676">
    <property type="term" value="F:nucleic acid binding"/>
    <property type="evidence" value="ECO:0007669"/>
    <property type="project" value="InterPro"/>
</dbReference>
<reference evidence="4" key="2">
    <citation type="submission" date="2015-06" db="EMBL/GenBank/DDBJ databases">
        <title>Complete genome sequence of Spiroplasma eriocheiris TDA-040725-5 (DSM 21848).</title>
        <authorList>
            <person name="Lo W.-S."/>
            <person name="Kuo C.-H."/>
        </authorList>
    </citation>
    <scope>NUCLEOTIDE SEQUENCE [LARGE SCALE GENOMIC DNA]</scope>
    <source>
        <strain evidence="4">TDA-040725-5</strain>
    </source>
</reference>
<evidence type="ECO:0000259" key="2">
    <source>
        <dbReference type="Pfam" id="PF02272"/>
    </source>
</evidence>
<dbReference type="Gene3D" id="3.90.1640.10">
    <property type="entry name" value="inorganic pyrophosphatase (n-terminal core)"/>
    <property type="match status" value="1"/>
</dbReference>
<dbReference type="Pfam" id="PF02272">
    <property type="entry name" value="DHHA1"/>
    <property type="match status" value="1"/>
</dbReference>
<feature type="domain" description="DDH" evidence="1">
    <location>
        <begin position="17"/>
        <end position="153"/>
    </location>
</feature>
<dbReference type="KEGG" id="seri:SERIO_v1c00630"/>
<gene>
    <name evidence="3" type="ORF">SERIO_v1c00630</name>
</gene>
<dbReference type="EMBL" id="CP011856">
    <property type="protein sequence ID" value="AKM53665.1"/>
    <property type="molecule type" value="Genomic_DNA"/>
</dbReference>
<dbReference type="PANTHER" id="PTHR47618">
    <property type="entry name" value="BIFUNCTIONAL OLIGORIBONUCLEASE AND PAP PHOSPHATASE NRNA"/>
    <property type="match status" value="1"/>
</dbReference>
<reference evidence="3 4" key="1">
    <citation type="journal article" date="2015" name="Genome Biol. Evol.">
        <title>Found and Lost: The Fates of Horizontally Acquired Genes in Arthropod-Symbiotic Spiroplasma.</title>
        <authorList>
            <person name="Lo W.S."/>
            <person name="Gasparich G.E."/>
            <person name="Kuo C.H."/>
        </authorList>
    </citation>
    <scope>NUCLEOTIDE SEQUENCE [LARGE SCALE GENOMIC DNA]</scope>
    <source>
        <strain evidence="4">TDA-040725-5</strain>
    </source>
</reference>
<dbReference type="InterPro" id="IPR051319">
    <property type="entry name" value="Oligoribo/pAp-PDE_c-di-AMP_PDE"/>
</dbReference>
<dbReference type="PATRIC" id="fig|743698.3.peg.64"/>
<evidence type="ECO:0000259" key="1">
    <source>
        <dbReference type="Pfam" id="PF01368"/>
    </source>
</evidence>
<organism evidence="3 4">
    <name type="scientific">Spiroplasma eriocheiris</name>
    <dbReference type="NCBI Taxonomy" id="315358"/>
    <lineage>
        <taxon>Bacteria</taxon>
        <taxon>Bacillati</taxon>
        <taxon>Mycoplasmatota</taxon>
        <taxon>Mollicutes</taxon>
        <taxon>Entomoplasmatales</taxon>
        <taxon>Spiroplasmataceae</taxon>
        <taxon>Spiroplasma</taxon>
    </lineage>
</organism>
<accession>A0A0H3XHC8</accession>
<dbReference type="RefSeq" id="WP_047790951.1">
    <property type="nucleotide sequence ID" value="NZ_CP011856.1"/>
</dbReference>
<sequence>MREKMDLILAKIKEYDKIICLRHISPDGDAYGSSFGLANFIKENYPTKKVLTDGETNDNLSFLGVPEKLTAADYQNALVIVTDTANTERIDSLYWQTAQEVIKIDHHPDDTPYGDLSWVDAKRIAASEMVSELVFHSKLKVSSQTARLLYTGIITDSNRFLFRNTTSTTLILASKLLATGFDVQEIYQHLYLESWVNVKFKNYLQSLVEISAHGVGYIKITDEMLQQHQMAYDLVKGWVNILANIKEIKIWLFFIENKAENFVSVSMRSRHYNVNKVAKKYHGGGHLLASGIKMPNWNWWVAIINDLDNLIINNDVVEGAN</sequence>
<dbReference type="STRING" id="315358.SERIO_v1c00630"/>
<dbReference type="PANTHER" id="PTHR47618:SF1">
    <property type="entry name" value="BIFUNCTIONAL OLIGORIBONUCLEASE AND PAP PHOSPHATASE NRNA"/>
    <property type="match status" value="1"/>
</dbReference>
<dbReference type="SUPFAM" id="SSF64182">
    <property type="entry name" value="DHH phosphoesterases"/>
    <property type="match status" value="1"/>
</dbReference>
<dbReference type="InterPro" id="IPR038763">
    <property type="entry name" value="DHH_sf"/>
</dbReference>
<evidence type="ECO:0000313" key="4">
    <source>
        <dbReference type="Proteomes" id="UP000035661"/>
    </source>
</evidence>
<proteinExistence type="predicted"/>
<evidence type="ECO:0000313" key="3">
    <source>
        <dbReference type="EMBL" id="AKM53665.1"/>
    </source>
</evidence>
<name>A0A0H3XHC8_9MOLU</name>
<dbReference type="Gene3D" id="3.10.310.30">
    <property type="match status" value="1"/>
</dbReference>